<keyword evidence="1" id="KW-0808">Transferase</keyword>
<dbReference type="GO" id="GO:0008982">
    <property type="term" value="F:protein-N(PI)-phosphohistidine-sugar phosphotransferase activity"/>
    <property type="evidence" value="ECO:0007669"/>
    <property type="project" value="InterPro"/>
</dbReference>
<feature type="domain" description="PRD" evidence="7">
    <location>
        <begin position="291"/>
        <end position="398"/>
    </location>
</feature>
<dbReference type="SUPFAM" id="SSF63520">
    <property type="entry name" value="PTS-regulatory domain, PRD"/>
    <property type="match status" value="2"/>
</dbReference>
<evidence type="ECO:0000256" key="3">
    <source>
        <dbReference type="ARBA" id="ARBA00023015"/>
    </source>
</evidence>
<dbReference type="Gene3D" id="1.10.10.10">
    <property type="entry name" value="Winged helix-like DNA-binding domain superfamily/Winged helix DNA-binding domain"/>
    <property type="match status" value="1"/>
</dbReference>
<dbReference type="Gene3D" id="3.40.50.2300">
    <property type="match status" value="1"/>
</dbReference>
<dbReference type="InterPro" id="IPR013011">
    <property type="entry name" value="PTS_EIIB_2"/>
</dbReference>
<dbReference type="STRING" id="100884.GCA_000269565_01609"/>
<dbReference type="Pfam" id="PF00359">
    <property type="entry name" value="PTS_EIIA_2"/>
    <property type="match status" value="1"/>
</dbReference>
<dbReference type="PANTHER" id="PTHR30185:SF18">
    <property type="entry name" value="TRANSCRIPTIONAL REGULATOR MTLR"/>
    <property type="match status" value="1"/>
</dbReference>
<dbReference type="HOGENOM" id="CLU_013442_1_1_9"/>
<name>E7G5Q3_9FIRM</name>
<keyword evidence="9" id="KW-1185">Reference proteome</keyword>
<evidence type="ECO:0008006" key="10">
    <source>
        <dbReference type="Google" id="ProtNLM"/>
    </source>
</evidence>
<evidence type="ECO:0000256" key="4">
    <source>
        <dbReference type="ARBA" id="ARBA00023163"/>
    </source>
</evidence>
<dbReference type="GO" id="GO:0003700">
    <property type="term" value="F:DNA-binding transcription factor activity"/>
    <property type="evidence" value="ECO:0007669"/>
    <property type="project" value="InterPro"/>
</dbReference>
<dbReference type="SUPFAM" id="SSF52794">
    <property type="entry name" value="PTS system IIB component-like"/>
    <property type="match status" value="1"/>
</dbReference>
<sequence>MNIRQKHMLNTLVNDGSIHIGTSAQKFNVGERTIRYDLDVIADYISTKLQHQGLMIKNNIAHLMINQDEIQDLRLEEMDNDYYEIKISSEERMIMILYDLCWATDKMTIQQFADKYFVSRGTINSDFIEIKKWCHKRHIPLVSLKGKGIYIDATEKQRRAYLSELIRSSTKLDHYKDFIFIEWFKDIDVETIKTIVTKAEKKYGIWLTDIAFEGLSIHIALSIKRYQSHHISESHEASHYTDIDPLPYQMASEIVHEINRQFELKLPETEIIYVAIHLGGKSSYLNEDDVGSHALVEYYAINMIIHVGNILKVDLKQDKRLLDGLIQHLRACRYRYKNDMVIENPLKEDLIESYPNLYQILSLFINDTQDQGYIRFNDDEMTYVLLHFAAAINRRSQKSKEIPNILVVCSTGLGTSELVVSSLNRYFKLKIQACTALHQLQYYLGKYPIDLIITTVPLESIVPHVRVHPILTDEDNNNIRKKLSELGFEIINQEDSITKELSILMDHYMKDKDDSKLINELTELYQKIKPNENSLERTMGEYKMLSELLTDQTIQLNIDVPDWQEAIRASGKILAEQEYITDDYIQASIHSVKEYGPYIVITKGVALAHATNNQGVLRTGMSLVRLKTPVEFGNANNDPVRFVFTLATIDSTSHLVALSDLAEFLERKEFMNILSRATEAEQLIKYIKENETNVKGE</sequence>
<feature type="domain" description="PTS EIIB type-2" evidence="6">
    <location>
        <begin position="403"/>
        <end position="491"/>
    </location>
</feature>
<dbReference type="Proteomes" id="UP000003157">
    <property type="component" value="Unassembled WGS sequence"/>
</dbReference>
<dbReference type="InterPro" id="IPR036634">
    <property type="entry name" value="PRD_sf"/>
</dbReference>
<dbReference type="InterPro" id="IPR050661">
    <property type="entry name" value="BglG_antiterminators"/>
</dbReference>
<dbReference type="eggNOG" id="COG3711">
    <property type="taxonomic scope" value="Bacteria"/>
</dbReference>
<keyword evidence="2" id="KW-0677">Repeat</keyword>
<evidence type="ECO:0000259" key="7">
    <source>
        <dbReference type="PROSITE" id="PS51372"/>
    </source>
</evidence>
<feature type="domain" description="PRD" evidence="7">
    <location>
        <begin position="183"/>
        <end position="288"/>
    </location>
</feature>
<dbReference type="CDD" id="cd05568">
    <property type="entry name" value="PTS_IIB_bgl_like"/>
    <property type="match status" value="1"/>
</dbReference>
<reference evidence="8 9" key="1">
    <citation type="submission" date="2010-12" db="EMBL/GenBank/DDBJ databases">
        <title>The Genome Sequence of Coprobacillus sp. strain 29_1.</title>
        <authorList>
            <consortium name="The Broad Institute Genome Sequencing Platform"/>
            <person name="Earl A."/>
            <person name="Ward D."/>
            <person name="Feldgarden M."/>
            <person name="Gevers D."/>
            <person name="Daigneault M."/>
            <person name="Sibley C.D."/>
            <person name="White A."/>
            <person name="Strauss J."/>
            <person name="Allen-Vercoe E."/>
            <person name="Young S.K."/>
            <person name="Zeng Q."/>
            <person name="Gargeya S."/>
            <person name="Fitzgerald M."/>
            <person name="Haas B."/>
            <person name="Abouelleil A."/>
            <person name="Alvarado L."/>
            <person name="Arachchi H.M."/>
            <person name="Berlin A."/>
            <person name="Brown A."/>
            <person name="Chapman S.B."/>
            <person name="Chen Z."/>
            <person name="Dunbar C."/>
            <person name="Freedman E."/>
            <person name="Gearin G."/>
            <person name="Gellesch M."/>
            <person name="Goldberg J."/>
            <person name="Griggs A."/>
            <person name="Gujja S."/>
            <person name="Heilman E."/>
            <person name="Heiman D."/>
            <person name="Howarth C."/>
            <person name="Larson L."/>
            <person name="Lui A."/>
            <person name="MacDonald P.J.P."/>
            <person name="Mehta T."/>
            <person name="Montmayeur A."/>
            <person name="Murphy C."/>
            <person name="Neiman D."/>
            <person name="Pearson M."/>
            <person name="Priest M."/>
            <person name="Roberts A."/>
            <person name="Saif S."/>
            <person name="Shea T."/>
            <person name="Shenoy N."/>
            <person name="Sisk P."/>
            <person name="Stolte C."/>
            <person name="Sykes S."/>
            <person name="White J."/>
            <person name="Yandava C."/>
            <person name="Nusbaum C."/>
            <person name="Birren B."/>
        </authorList>
    </citation>
    <scope>NUCLEOTIDE SEQUENCE [LARGE SCALE GENOMIC DNA]</scope>
    <source>
        <strain evidence="8 9">29_1</strain>
    </source>
</reference>
<dbReference type="InterPro" id="IPR011608">
    <property type="entry name" value="PRD"/>
</dbReference>
<protein>
    <recommendedName>
        <fullName evidence="10">PTS system EIIA component</fullName>
    </recommendedName>
</protein>
<evidence type="ECO:0000259" key="6">
    <source>
        <dbReference type="PROSITE" id="PS51099"/>
    </source>
</evidence>
<dbReference type="InterPro" id="IPR002178">
    <property type="entry name" value="PTS_EIIA_type-2_dom"/>
</dbReference>
<dbReference type="CDD" id="cd00211">
    <property type="entry name" value="PTS_IIA_fru"/>
    <property type="match status" value="1"/>
</dbReference>
<dbReference type="PROSITE" id="PS51372">
    <property type="entry name" value="PRD_2"/>
    <property type="match status" value="2"/>
</dbReference>
<dbReference type="GeneID" id="78229482"/>
<dbReference type="InterPro" id="IPR036095">
    <property type="entry name" value="PTS_EIIB-like_sf"/>
</dbReference>
<dbReference type="SUPFAM" id="SSF55804">
    <property type="entry name" value="Phoshotransferase/anion transport protein"/>
    <property type="match status" value="1"/>
</dbReference>
<dbReference type="Pfam" id="PF00874">
    <property type="entry name" value="PRD"/>
    <property type="match status" value="2"/>
</dbReference>
<evidence type="ECO:0000256" key="2">
    <source>
        <dbReference type="ARBA" id="ARBA00022737"/>
    </source>
</evidence>
<accession>E7G5Q3</accession>
<dbReference type="InterPro" id="IPR001034">
    <property type="entry name" value="DeoR_HTH"/>
</dbReference>
<dbReference type="InterPro" id="IPR036388">
    <property type="entry name" value="WH-like_DNA-bd_sf"/>
</dbReference>
<dbReference type="EMBL" id="ADKX01000001">
    <property type="protein sequence ID" value="EFW06554.1"/>
    <property type="molecule type" value="Genomic_DNA"/>
</dbReference>
<keyword evidence="4" id="KW-0804">Transcription</keyword>
<gene>
    <name evidence="8" type="ORF">HMPREF9488_00091</name>
</gene>
<dbReference type="OrthoDB" id="3175596at2"/>
<dbReference type="PROSITE" id="PS51094">
    <property type="entry name" value="PTS_EIIA_TYPE_2"/>
    <property type="match status" value="1"/>
</dbReference>
<dbReference type="Pfam" id="PF08220">
    <property type="entry name" value="HTH_DeoR"/>
    <property type="match status" value="1"/>
</dbReference>
<feature type="domain" description="PTS EIIA type-2" evidence="5">
    <location>
        <begin position="547"/>
        <end position="690"/>
    </location>
</feature>
<dbReference type="Gene3D" id="3.40.930.10">
    <property type="entry name" value="Mannitol-specific EII, Chain A"/>
    <property type="match status" value="1"/>
</dbReference>
<organism evidence="8 9">
    <name type="scientific">Coprobacillus cateniformis</name>
    <dbReference type="NCBI Taxonomy" id="100884"/>
    <lineage>
        <taxon>Bacteria</taxon>
        <taxon>Bacillati</taxon>
        <taxon>Bacillota</taxon>
        <taxon>Erysipelotrichia</taxon>
        <taxon>Erysipelotrichales</taxon>
        <taxon>Coprobacillaceae</taxon>
        <taxon>Coprobacillus</taxon>
    </lineage>
</organism>
<evidence type="ECO:0000313" key="9">
    <source>
        <dbReference type="Proteomes" id="UP000003157"/>
    </source>
</evidence>
<dbReference type="PROSITE" id="PS51099">
    <property type="entry name" value="PTS_EIIB_TYPE_2"/>
    <property type="match status" value="1"/>
</dbReference>
<dbReference type="InterPro" id="IPR016152">
    <property type="entry name" value="PTrfase/Anion_transptr"/>
</dbReference>
<evidence type="ECO:0000259" key="5">
    <source>
        <dbReference type="PROSITE" id="PS51094"/>
    </source>
</evidence>
<dbReference type="AlphaFoldDB" id="E7G5Q3"/>
<dbReference type="eggNOG" id="COG1762">
    <property type="taxonomic scope" value="Bacteria"/>
</dbReference>
<keyword evidence="3" id="KW-0805">Transcription regulation</keyword>
<evidence type="ECO:0000256" key="1">
    <source>
        <dbReference type="ARBA" id="ARBA00022679"/>
    </source>
</evidence>
<dbReference type="RefSeq" id="WP_008787219.1">
    <property type="nucleotide sequence ID" value="NZ_AKCB01000001.1"/>
</dbReference>
<comment type="caution">
    <text evidence="8">The sequence shown here is derived from an EMBL/GenBank/DDBJ whole genome shotgun (WGS) entry which is preliminary data.</text>
</comment>
<dbReference type="GO" id="GO:0009401">
    <property type="term" value="P:phosphoenolpyruvate-dependent sugar phosphotransferase system"/>
    <property type="evidence" value="ECO:0007669"/>
    <property type="project" value="InterPro"/>
</dbReference>
<proteinExistence type="predicted"/>
<dbReference type="Gene3D" id="1.10.1790.10">
    <property type="entry name" value="PRD domain"/>
    <property type="match status" value="2"/>
</dbReference>
<evidence type="ECO:0000313" key="8">
    <source>
        <dbReference type="EMBL" id="EFW06554.1"/>
    </source>
</evidence>
<dbReference type="PANTHER" id="PTHR30185">
    <property type="entry name" value="CRYPTIC BETA-GLUCOSIDE BGL OPERON ANTITERMINATOR"/>
    <property type="match status" value="1"/>
</dbReference>